<dbReference type="InterPro" id="IPR023804">
    <property type="entry name" value="DUF3792_TM"/>
</dbReference>
<evidence type="ECO:0000313" key="2">
    <source>
        <dbReference type="EMBL" id="HIU98562.1"/>
    </source>
</evidence>
<dbReference type="EMBL" id="DVOE01000025">
    <property type="protein sequence ID" value="HIU98562.1"/>
    <property type="molecule type" value="Genomic_DNA"/>
</dbReference>
<feature type="transmembrane region" description="Helical" evidence="1">
    <location>
        <begin position="73"/>
        <end position="94"/>
    </location>
</feature>
<organism evidence="2 3">
    <name type="scientific">Candidatus Limadaptatus stercoripullorum</name>
    <dbReference type="NCBI Taxonomy" id="2840846"/>
    <lineage>
        <taxon>Bacteria</taxon>
        <taxon>Bacillati</taxon>
        <taxon>Bacillota</taxon>
        <taxon>Clostridia</taxon>
        <taxon>Eubacteriales</taxon>
        <taxon>Candidatus Limadaptatus</taxon>
    </lineage>
</organism>
<sequence>MELRENGKRDALDILFAALAATLATLLLVLVFALIVRWTAPGDSALLAGNCAIRVIAVAAGVLIAFRRPAGGAAKGLIAGVLYYLVTLLVLSAADGFKNAYFSAVDLICSAAGGAVAGVLAVNLKGRRRRG</sequence>
<evidence type="ECO:0000313" key="3">
    <source>
        <dbReference type="Proteomes" id="UP000886857"/>
    </source>
</evidence>
<reference evidence="2" key="2">
    <citation type="journal article" date="2021" name="PeerJ">
        <title>Extensive microbial diversity within the chicken gut microbiome revealed by metagenomics and culture.</title>
        <authorList>
            <person name="Gilroy R."/>
            <person name="Ravi A."/>
            <person name="Getino M."/>
            <person name="Pursley I."/>
            <person name="Horton D.L."/>
            <person name="Alikhan N.F."/>
            <person name="Baker D."/>
            <person name="Gharbi K."/>
            <person name="Hall N."/>
            <person name="Watson M."/>
            <person name="Adriaenssens E.M."/>
            <person name="Foster-Nyarko E."/>
            <person name="Jarju S."/>
            <person name="Secka A."/>
            <person name="Antonio M."/>
            <person name="Oren A."/>
            <person name="Chaudhuri R.R."/>
            <person name="La Ragione R."/>
            <person name="Hildebrand F."/>
            <person name="Pallen M.J."/>
        </authorList>
    </citation>
    <scope>NUCLEOTIDE SEQUENCE</scope>
    <source>
        <strain evidence="2">10406</strain>
    </source>
</reference>
<comment type="caution">
    <text evidence="2">The sequence shown here is derived from an EMBL/GenBank/DDBJ whole genome shotgun (WGS) entry which is preliminary data.</text>
</comment>
<dbReference type="AlphaFoldDB" id="A0A9D1N9Q7"/>
<keyword evidence="1" id="KW-0812">Transmembrane</keyword>
<dbReference type="NCBIfam" id="TIGR04086">
    <property type="entry name" value="TIGR04086_membr"/>
    <property type="match status" value="1"/>
</dbReference>
<keyword evidence="1" id="KW-0472">Membrane</keyword>
<name>A0A9D1N9Q7_9FIRM</name>
<feature type="transmembrane region" description="Helical" evidence="1">
    <location>
        <begin position="47"/>
        <end position="66"/>
    </location>
</feature>
<protein>
    <submittedName>
        <fullName evidence="2">TIGR04086 family membrane protein</fullName>
    </submittedName>
</protein>
<keyword evidence="1" id="KW-1133">Transmembrane helix</keyword>
<dbReference type="Pfam" id="PF12670">
    <property type="entry name" value="DUF3792"/>
    <property type="match status" value="1"/>
</dbReference>
<accession>A0A9D1N9Q7</accession>
<dbReference type="Proteomes" id="UP000886857">
    <property type="component" value="Unassembled WGS sequence"/>
</dbReference>
<gene>
    <name evidence="2" type="ORF">IAC73_01810</name>
</gene>
<feature type="transmembrane region" description="Helical" evidence="1">
    <location>
        <begin position="100"/>
        <end position="122"/>
    </location>
</feature>
<proteinExistence type="predicted"/>
<reference evidence="2" key="1">
    <citation type="submission" date="2020-10" db="EMBL/GenBank/DDBJ databases">
        <authorList>
            <person name="Gilroy R."/>
        </authorList>
    </citation>
    <scope>NUCLEOTIDE SEQUENCE</scope>
    <source>
        <strain evidence="2">10406</strain>
    </source>
</reference>
<evidence type="ECO:0000256" key="1">
    <source>
        <dbReference type="SAM" id="Phobius"/>
    </source>
</evidence>
<feature type="transmembrane region" description="Helical" evidence="1">
    <location>
        <begin position="12"/>
        <end position="35"/>
    </location>
</feature>